<evidence type="ECO:0000313" key="1">
    <source>
        <dbReference type="EMBL" id="RBP12955.1"/>
    </source>
</evidence>
<dbReference type="Proteomes" id="UP000253529">
    <property type="component" value="Unassembled WGS sequence"/>
</dbReference>
<comment type="caution">
    <text evidence="1">The sequence shown here is derived from an EMBL/GenBank/DDBJ whole genome shotgun (WGS) entry which is preliminary data.</text>
</comment>
<name>A0A366FGV9_9HYPH</name>
<accession>A0A366FGV9</accession>
<dbReference type="OrthoDB" id="8157416at2"/>
<sequence length="269" mass="30034">MIYICFGMTKSASTFVYQLTEQTFRVAGRAPARLGPPFRPRGSPENYFDDIDPALLDAIAKAARGRDVVLKTHQGLHPEVARRIEAGEILASASVRDPREIALSMVDHGRKARRMGLTEFSECRTVFDAWPSLDNQVANLGRWSALKSVEVFRYNEISFETASVVSRIAAQIGVAVDAPAVVASFRDRRRIGQFNKGEPLRYREMPAAEQAAFLDRYAGLYAAFRFDTPAAVAASEARERAAPRRWRGFLRRGLRLAGSLRSLRAFLEP</sequence>
<reference evidence="1 2" key="1">
    <citation type="submission" date="2018-06" db="EMBL/GenBank/DDBJ databases">
        <title>Genomic Encyclopedia of Type Strains, Phase IV (KMG-IV): sequencing the most valuable type-strain genomes for metagenomic binning, comparative biology and taxonomic classification.</title>
        <authorList>
            <person name="Goeker M."/>
        </authorList>
    </citation>
    <scope>NUCLEOTIDE SEQUENCE [LARGE SCALE GENOMIC DNA]</scope>
    <source>
        <strain evidence="1 2">DSM 24875</strain>
    </source>
</reference>
<dbReference type="AlphaFoldDB" id="A0A366FGV9"/>
<evidence type="ECO:0008006" key="3">
    <source>
        <dbReference type="Google" id="ProtNLM"/>
    </source>
</evidence>
<organism evidence="1 2">
    <name type="scientific">Roseiarcus fermentans</name>
    <dbReference type="NCBI Taxonomy" id="1473586"/>
    <lineage>
        <taxon>Bacteria</taxon>
        <taxon>Pseudomonadati</taxon>
        <taxon>Pseudomonadota</taxon>
        <taxon>Alphaproteobacteria</taxon>
        <taxon>Hyphomicrobiales</taxon>
        <taxon>Roseiarcaceae</taxon>
        <taxon>Roseiarcus</taxon>
    </lineage>
</organism>
<dbReference type="EMBL" id="QNRK01000013">
    <property type="protein sequence ID" value="RBP12955.1"/>
    <property type="molecule type" value="Genomic_DNA"/>
</dbReference>
<keyword evidence="2" id="KW-1185">Reference proteome</keyword>
<dbReference type="SUPFAM" id="SSF52540">
    <property type="entry name" value="P-loop containing nucleoside triphosphate hydrolases"/>
    <property type="match status" value="1"/>
</dbReference>
<proteinExistence type="predicted"/>
<protein>
    <recommendedName>
        <fullName evidence="3">Sulfotransferase family protein</fullName>
    </recommendedName>
</protein>
<dbReference type="InterPro" id="IPR027417">
    <property type="entry name" value="P-loop_NTPase"/>
</dbReference>
<gene>
    <name evidence="1" type="ORF">DFR50_113147</name>
</gene>
<evidence type="ECO:0000313" key="2">
    <source>
        <dbReference type="Proteomes" id="UP000253529"/>
    </source>
</evidence>
<dbReference type="RefSeq" id="WP_113889783.1">
    <property type="nucleotide sequence ID" value="NZ_QNRK01000013.1"/>
</dbReference>
<dbReference type="Gene3D" id="3.40.50.300">
    <property type="entry name" value="P-loop containing nucleotide triphosphate hydrolases"/>
    <property type="match status" value="1"/>
</dbReference>